<gene>
    <name evidence="2" type="ORF">NX02_13620</name>
</gene>
<dbReference type="Pfam" id="PF01610">
    <property type="entry name" value="DDE_Tnp_ISL3"/>
    <property type="match status" value="2"/>
</dbReference>
<dbReference type="PANTHER" id="PTHR33498:SF1">
    <property type="entry name" value="TRANSPOSASE FOR INSERTION SEQUENCE ELEMENT IS1557"/>
    <property type="match status" value="1"/>
</dbReference>
<dbReference type="PANTHER" id="PTHR33498">
    <property type="entry name" value="TRANSPOSASE FOR INSERTION SEQUENCE ELEMENT IS1557"/>
    <property type="match status" value="1"/>
</dbReference>
<dbReference type="STRING" id="1123269.NX02_13620"/>
<feature type="domain" description="Transposase IS204/IS1001/IS1096/IS1165 DDE" evidence="1">
    <location>
        <begin position="247"/>
        <end position="382"/>
    </location>
</feature>
<proteinExistence type="predicted"/>
<dbReference type="NCBIfam" id="NF033550">
    <property type="entry name" value="transpos_ISL3"/>
    <property type="match status" value="1"/>
</dbReference>
<dbReference type="HOGENOM" id="CLU_029608_5_1_5"/>
<name>W0ACZ5_9SPHN</name>
<organism evidence="2 3">
    <name type="scientific">Sphingomonas sanxanigenens DSM 19645 = NX02</name>
    <dbReference type="NCBI Taxonomy" id="1123269"/>
    <lineage>
        <taxon>Bacteria</taxon>
        <taxon>Pseudomonadati</taxon>
        <taxon>Pseudomonadota</taxon>
        <taxon>Alphaproteobacteria</taxon>
        <taxon>Sphingomonadales</taxon>
        <taxon>Sphingomonadaceae</taxon>
        <taxon>Sphingomonas</taxon>
    </lineage>
</organism>
<dbReference type="eggNOG" id="COG3464">
    <property type="taxonomic scope" value="Bacteria"/>
</dbReference>
<dbReference type="KEGG" id="ssan:NX02_13620"/>
<dbReference type="AlphaFoldDB" id="W0ACZ5"/>
<accession>W0ACZ5</accession>
<reference evidence="2 3" key="1">
    <citation type="submission" date="2013-07" db="EMBL/GenBank/DDBJ databases">
        <title>Completed genome of Sphingomonas sanxanigenens NX02.</title>
        <authorList>
            <person name="Ma T."/>
            <person name="Huang H."/>
            <person name="Wu M."/>
            <person name="Li X."/>
            <person name="Li G."/>
        </authorList>
    </citation>
    <scope>NUCLEOTIDE SEQUENCE [LARGE SCALE GENOMIC DNA]</scope>
    <source>
        <strain evidence="2 3">NX02</strain>
    </source>
</reference>
<dbReference type="EMBL" id="CP006644">
    <property type="protein sequence ID" value="AHE54417.1"/>
    <property type="molecule type" value="Genomic_DNA"/>
</dbReference>
<dbReference type="Proteomes" id="UP000018851">
    <property type="component" value="Chromosome"/>
</dbReference>
<keyword evidence="3" id="KW-1185">Reference proteome</keyword>
<sequence length="387" mass="43286">MLPVSNDTLLRVVRRRGCPPSPPPTVIGIDDWAWRRNQRYGTIICDLERRRPIGLLADREPATAQAWLAGQPQVAIIARDRGGAYACAAAKALPNAVQVADRWHLMENASHAFLDAVRRSMRQIRCAIGAMTIKPELLTAAERLQYEGYLHREETNAAIMTLSRAGVAIKEIVRRTGHSRGTVRRVLRGERSDVFRTRETSLETYLPWLDLQWAAGHHNGAALWRSLQAQGFRGSLRVVTEWATRRRRAEKVDADTLHRVPSARTIARLMTLERNDLSKAETLTVAAVEAGVPSLVDARRVIERFHVMIRRKDGTDLDPWIAWARASLVASFANGVAKDIAAVRAAVVSRWSNGQTEGQITKLKLVKRQMYGRGKLDLLQARLIGAT</sequence>
<dbReference type="InterPro" id="IPR002560">
    <property type="entry name" value="Transposase_DDE"/>
</dbReference>
<dbReference type="PATRIC" id="fig|1123269.5.peg.2654"/>
<protein>
    <recommendedName>
        <fullName evidence="1">Transposase IS204/IS1001/IS1096/IS1165 DDE domain-containing protein</fullName>
    </recommendedName>
</protein>
<dbReference type="InterPro" id="IPR047951">
    <property type="entry name" value="Transpos_ISL3"/>
</dbReference>
<feature type="domain" description="Transposase IS204/IS1001/IS1096/IS1165 DDE" evidence="1">
    <location>
        <begin position="27"/>
        <end position="123"/>
    </location>
</feature>
<evidence type="ECO:0000313" key="2">
    <source>
        <dbReference type="EMBL" id="AHE54417.1"/>
    </source>
</evidence>
<evidence type="ECO:0000313" key="3">
    <source>
        <dbReference type="Proteomes" id="UP000018851"/>
    </source>
</evidence>
<evidence type="ECO:0000259" key="1">
    <source>
        <dbReference type="Pfam" id="PF01610"/>
    </source>
</evidence>